<keyword evidence="2" id="KW-0012">Acyltransferase</keyword>
<protein>
    <recommendedName>
        <fullName evidence="5">N-acetyltransferase domain-containing protein</fullName>
    </recommendedName>
</protein>
<reference evidence="6 7" key="1">
    <citation type="journal article" date="2016" name="Front. Microbiol.">
        <title>Genomic Resource of Rice Seed Associated Bacteria.</title>
        <authorList>
            <person name="Midha S."/>
            <person name="Bansal K."/>
            <person name="Sharma S."/>
            <person name="Kumar N."/>
            <person name="Patil P.P."/>
            <person name="Chaudhry V."/>
            <person name="Patil P.B."/>
        </authorList>
    </citation>
    <scope>NUCLEOTIDE SEQUENCE [LARGE SCALE GENOMIC DNA]</scope>
    <source>
        <strain evidence="6 7">RSA3</strain>
    </source>
</reference>
<dbReference type="InterPro" id="IPR000182">
    <property type="entry name" value="GNAT_dom"/>
</dbReference>
<organism evidence="6 7">
    <name type="scientific">Microbacterium testaceum</name>
    <name type="common">Aureobacterium testaceum</name>
    <name type="synonym">Brevibacterium testaceum</name>
    <dbReference type="NCBI Taxonomy" id="2033"/>
    <lineage>
        <taxon>Bacteria</taxon>
        <taxon>Bacillati</taxon>
        <taxon>Actinomycetota</taxon>
        <taxon>Actinomycetes</taxon>
        <taxon>Micrococcales</taxon>
        <taxon>Microbacteriaceae</taxon>
        <taxon>Microbacterium</taxon>
    </lineage>
</organism>
<name>A0A147F9P1_MICTE</name>
<gene>
    <name evidence="6" type="ORF">RSA3_05195</name>
</gene>
<dbReference type="AlphaFoldDB" id="A0A147F9P1"/>
<dbReference type="PANTHER" id="PTHR43792">
    <property type="entry name" value="GNAT FAMILY, PUTATIVE (AFU_ORTHOLOGUE AFUA_3G00765)-RELATED-RELATED"/>
    <property type="match status" value="1"/>
</dbReference>
<evidence type="ECO:0000256" key="2">
    <source>
        <dbReference type="ARBA" id="ARBA00023315"/>
    </source>
</evidence>
<sequence length="197" mass="21789">MTPFSLRTARLVLNQPTLADVDDIARYCADPVFEHYMTTPWPYTRNDAVGFIEGYVADGWAEDREWTWAIRDSDAGPLRGVIGVRVPWGMVGYWLGAEHRGRGLMPEALDAVIDATFARTAIDEVLWECVLGNVASMRVAQKSGFRYTGVQPGQVRRRDGEQSASWTGALGRDDDRSPKPGWPDAEDAVGRAAPHAP</sequence>
<dbReference type="PATRIC" id="fig|2033.7.peg.1620"/>
<evidence type="ECO:0000259" key="5">
    <source>
        <dbReference type="PROSITE" id="PS51186"/>
    </source>
</evidence>
<dbReference type="Gene3D" id="3.40.630.30">
    <property type="match status" value="1"/>
</dbReference>
<dbReference type="EMBL" id="LDRV01000028">
    <property type="protein sequence ID" value="KTS13313.1"/>
    <property type="molecule type" value="Genomic_DNA"/>
</dbReference>
<evidence type="ECO:0000256" key="4">
    <source>
        <dbReference type="SAM" id="MobiDB-lite"/>
    </source>
</evidence>
<dbReference type="InterPro" id="IPR051531">
    <property type="entry name" value="N-acetyltransferase"/>
</dbReference>
<feature type="region of interest" description="Disordered" evidence="4">
    <location>
        <begin position="153"/>
        <end position="197"/>
    </location>
</feature>
<dbReference type="Pfam" id="PF13302">
    <property type="entry name" value="Acetyltransf_3"/>
    <property type="match status" value="1"/>
</dbReference>
<comment type="caution">
    <text evidence="6">The sequence shown here is derived from an EMBL/GenBank/DDBJ whole genome shotgun (WGS) entry which is preliminary data.</text>
</comment>
<dbReference type="SUPFAM" id="SSF55729">
    <property type="entry name" value="Acyl-CoA N-acyltransferases (Nat)"/>
    <property type="match status" value="1"/>
</dbReference>
<evidence type="ECO:0000313" key="6">
    <source>
        <dbReference type="EMBL" id="KTS13313.1"/>
    </source>
</evidence>
<proteinExistence type="inferred from homology"/>
<dbReference type="InterPro" id="IPR016181">
    <property type="entry name" value="Acyl_CoA_acyltransferase"/>
</dbReference>
<dbReference type="Proteomes" id="UP000072189">
    <property type="component" value="Unassembled WGS sequence"/>
</dbReference>
<keyword evidence="1" id="KW-0808">Transferase</keyword>
<dbReference type="GO" id="GO:0016747">
    <property type="term" value="F:acyltransferase activity, transferring groups other than amino-acyl groups"/>
    <property type="evidence" value="ECO:0007669"/>
    <property type="project" value="InterPro"/>
</dbReference>
<accession>A0A147F9P1</accession>
<feature type="domain" description="N-acetyltransferase" evidence="5">
    <location>
        <begin position="11"/>
        <end position="169"/>
    </location>
</feature>
<dbReference type="PROSITE" id="PS51186">
    <property type="entry name" value="GNAT"/>
    <property type="match status" value="1"/>
</dbReference>
<dbReference type="RefSeq" id="WP_058613562.1">
    <property type="nucleotide sequence ID" value="NZ_LDRV01000028.1"/>
</dbReference>
<dbReference type="PANTHER" id="PTHR43792:SF8">
    <property type="entry name" value="[RIBOSOMAL PROTEIN US5]-ALANINE N-ACETYLTRANSFERASE"/>
    <property type="match status" value="1"/>
</dbReference>
<comment type="similarity">
    <text evidence="3">Belongs to the acetyltransferase family. RimJ subfamily.</text>
</comment>
<evidence type="ECO:0000313" key="7">
    <source>
        <dbReference type="Proteomes" id="UP000072189"/>
    </source>
</evidence>
<evidence type="ECO:0000256" key="3">
    <source>
        <dbReference type="ARBA" id="ARBA00038502"/>
    </source>
</evidence>
<evidence type="ECO:0000256" key="1">
    <source>
        <dbReference type="ARBA" id="ARBA00022679"/>
    </source>
</evidence>